<dbReference type="EMBL" id="JASWJB010000126">
    <property type="protein sequence ID" value="KAK2595600.1"/>
    <property type="molecule type" value="Genomic_DNA"/>
</dbReference>
<sequence length="84" mass="9107">MRNRNMPLNSNNTATGPGMKENDAGVKVANTEVDSNSTCSTLVDKPANEKPPKKYHTKTYDTKRDMIIDIAAACVGLPTVRGNK</sequence>
<name>A0AAJ0CMI6_9HYPO</name>
<evidence type="ECO:0000313" key="2">
    <source>
        <dbReference type="EMBL" id="KAK2595600.1"/>
    </source>
</evidence>
<dbReference type="Proteomes" id="UP001251528">
    <property type="component" value="Unassembled WGS sequence"/>
</dbReference>
<feature type="compositionally biased region" description="Basic and acidic residues" evidence="1">
    <location>
        <begin position="46"/>
        <end position="57"/>
    </location>
</feature>
<evidence type="ECO:0000313" key="3">
    <source>
        <dbReference type="Proteomes" id="UP001251528"/>
    </source>
</evidence>
<organism evidence="2 3">
    <name type="scientific">Conoideocrella luteorostrata</name>
    <dbReference type="NCBI Taxonomy" id="1105319"/>
    <lineage>
        <taxon>Eukaryota</taxon>
        <taxon>Fungi</taxon>
        <taxon>Dikarya</taxon>
        <taxon>Ascomycota</taxon>
        <taxon>Pezizomycotina</taxon>
        <taxon>Sordariomycetes</taxon>
        <taxon>Hypocreomycetidae</taxon>
        <taxon>Hypocreales</taxon>
        <taxon>Clavicipitaceae</taxon>
        <taxon>Conoideocrella</taxon>
    </lineage>
</organism>
<gene>
    <name evidence="2" type="ORF">QQS21_006647</name>
</gene>
<proteinExistence type="predicted"/>
<reference evidence="2" key="1">
    <citation type="submission" date="2023-06" db="EMBL/GenBank/DDBJ databases">
        <title>Conoideocrella luteorostrata (Hypocreales: Clavicipitaceae), a potential biocontrol fungus for elongate hemlock scale in United States Christmas tree production areas.</title>
        <authorList>
            <person name="Barrett H."/>
            <person name="Lovett B."/>
            <person name="Macias A.M."/>
            <person name="Stajich J.E."/>
            <person name="Kasson M.T."/>
        </authorList>
    </citation>
    <scope>NUCLEOTIDE SEQUENCE</scope>
    <source>
        <strain evidence="2">ARSEF 14590</strain>
    </source>
</reference>
<comment type="caution">
    <text evidence="2">The sequence shown here is derived from an EMBL/GenBank/DDBJ whole genome shotgun (WGS) entry which is preliminary data.</text>
</comment>
<evidence type="ECO:0000256" key="1">
    <source>
        <dbReference type="SAM" id="MobiDB-lite"/>
    </source>
</evidence>
<feature type="region of interest" description="Disordered" evidence="1">
    <location>
        <begin position="1"/>
        <end position="57"/>
    </location>
</feature>
<dbReference type="AlphaFoldDB" id="A0AAJ0CMI6"/>
<accession>A0AAJ0CMI6</accession>
<feature type="compositionally biased region" description="Polar residues" evidence="1">
    <location>
        <begin position="1"/>
        <end position="15"/>
    </location>
</feature>
<keyword evidence="3" id="KW-1185">Reference proteome</keyword>
<feature type="compositionally biased region" description="Polar residues" evidence="1">
    <location>
        <begin position="32"/>
        <end position="41"/>
    </location>
</feature>
<protein>
    <submittedName>
        <fullName evidence="2">Uncharacterized protein</fullName>
    </submittedName>
</protein>